<reference evidence="3" key="1">
    <citation type="journal article" date="2014" name="Int. J. Syst. Evol. Microbiol.">
        <title>Complete genome sequence of Corynebacterium casei LMG S-19264T (=DSM 44701T), isolated from a smear-ripened cheese.</title>
        <authorList>
            <consortium name="US DOE Joint Genome Institute (JGI-PGF)"/>
            <person name="Walter F."/>
            <person name="Albersmeier A."/>
            <person name="Kalinowski J."/>
            <person name="Ruckert C."/>
        </authorList>
    </citation>
    <scope>NUCLEOTIDE SEQUENCE</scope>
    <source>
        <strain evidence="3">CGMCC 1.12426</strain>
    </source>
</reference>
<dbReference type="GO" id="GO:0004386">
    <property type="term" value="F:helicase activity"/>
    <property type="evidence" value="ECO:0007669"/>
    <property type="project" value="UniProtKB-KW"/>
</dbReference>
<comment type="caution">
    <text evidence="3">The sequence shown here is derived from an EMBL/GenBank/DDBJ whole genome shotgun (WGS) entry which is preliminary data.</text>
</comment>
<accession>A0A916WW47</accession>
<keyword evidence="3" id="KW-0347">Helicase</keyword>
<dbReference type="GO" id="GO:0003676">
    <property type="term" value="F:nucleic acid binding"/>
    <property type="evidence" value="ECO:0007669"/>
    <property type="project" value="InterPro"/>
</dbReference>
<keyword evidence="4" id="KW-1185">Reference proteome</keyword>
<dbReference type="GO" id="GO:0005524">
    <property type="term" value="F:ATP binding"/>
    <property type="evidence" value="ECO:0007669"/>
    <property type="project" value="InterPro"/>
</dbReference>
<proteinExistence type="predicted"/>
<dbReference type="InterPro" id="IPR011545">
    <property type="entry name" value="DEAD/DEAH_box_helicase_dom"/>
</dbReference>
<feature type="region of interest" description="Disordered" evidence="1">
    <location>
        <begin position="538"/>
        <end position="563"/>
    </location>
</feature>
<gene>
    <name evidence="3" type="ORF">GCM10011316_03340</name>
</gene>
<organism evidence="3 4">
    <name type="scientific">Roseibium aquae</name>
    <dbReference type="NCBI Taxonomy" id="1323746"/>
    <lineage>
        <taxon>Bacteria</taxon>
        <taxon>Pseudomonadati</taxon>
        <taxon>Pseudomonadota</taxon>
        <taxon>Alphaproteobacteria</taxon>
        <taxon>Hyphomicrobiales</taxon>
        <taxon>Stappiaceae</taxon>
        <taxon>Roseibium</taxon>
    </lineage>
</organism>
<dbReference type="Pfam" id="PF00270">
    <property type="entry name" value="DEAD"/>
    <property type="match status" value="1"/>
</dbReference>
<protein>
    <submittedName>
        <fullName evidence="3">DEAD/DEAH box helicase</fullName>
    </submittedName>
</protein>
<dbReference type="Proteomes" id="UP000605148">
    <property type="component" value="Unassembled WGS sequence"/>
</dbReference>
<evidence type="ECO:0000313" key="4">
    <source>
        <dbReference type="Proteomes" id="UP000605148"/>
    </source>
</evidence>
<sequence length="682" mass="76046">MTDLVKVTYSQSGKSKTTNEMGMRPMQARVYDARNAQCLLLKAPPAAGKSRALMFLGLDKLHHQGLEKVIVAVPERSIGSSFSSTDLTSHGFFADWQVEPRWNLCTAGTDAGDAARAKVKAFKDFMASPDRVLVCTHATFRFAFEEVGVEAFDKSMVAIDEFHHVSASEENRLGEILRELVARDQAHIMAMTGSYFRGDDAPVLRPEDEAKFTSVTYSYYEQLDGYEHLKTLGIGYHFYRGRYVDALMDVLDTSKKTIVHIPHVMSAEAYDHKDQQVGAIMDTIGDHRGIDPDTGYDLIKRASDGRVLKVANLVDDNSATRPKVVSSLQKAKDKEDVDIIIALGMAKEGFDWVWCEHALTVGYRSSLTEIIQIIGRATRDAPGKPHAQFTNLIAEPAAEEGIVVDAVNDMLKAISGALLMEQVLAPSFKFHRRPDDADESDAWQDENGTIHVEIKGLAMPSTDRSKAIIENDMDDLVAKACQSMDRRTIANDIAPEVATQMAMTDIIERSYENLSVDETEEVRQHLAARMNLMNMARREAQRQAEENDTEYTQGEGSGGEIGEDAAERDYSGLLRMVKKFINVRDLDIDLIDSVNPFRESYDVASKALDSQVLSQIQAMMVAQRIQMTEAEAVALWPRIKRFREQEGRAPNPNAADPLEKRLGEAHSYIRAKKAERMRAAEA</sequence>
<feature type="domain" description="DEAD/DEAH-box helicase" evidence="2">
    <location>
        <begin position="25"/>
        <end position="193"/>
    </location>
</feature>
<dbReference type="Gene3D" id="3.40.50.300">
    <property type="entry name" value="P-loop containing nucleotide triphosphate hydrolases"/>
    <property type="match status" value="2"/>
</dbReference>
<keyword evidence="3" id="KW-0067">ATP-binding</keyword>
<keyword evidence="3" id="KW-0378">Hydrolase</keyword>
<evidence type="ECO:0000256" key="1">
    <source>
        <dbReference type="SAM" id="MobiDB-lite"/>
    </source>
</evidence>
<keyword evidence="3" id="KW-0547">Nucleotide-binding</keyword>
<reference evidence="3" key="2">
    <citation type="submission" date="2020-09" db="EMBL/GenBank/DDBJ databases">
        <authorList>
            <person name="Sun Q."/>
            <person name="Zhou Y."/>
        </authorList>
    </citation>
    <scope>NUCLEOTIDE SEQUENCE</scope>
    <source>
        <strain evidence="3">CGMCC 1.12426</strain>
    </source>
</reference>
<dbReference type="SUPFAM" id="SSF52540">
    <property type="entry name" value="P-loop containing nucleoside triphosphate hydrolases"/>
    <property type="match status" value="1"/>
</dbReference>
<dbReference type="InterPro" id="IPR027417">
    <property type="entry name" value="P-loop_NTPase"/>
</dbReference>
<evidence type="ECO:0000259" key="2">
    <source>
        <dbReference type="Pfam" id="PF00270"/>
    </source>
</evidence>
<evidence type="ECO:0000313" key="3">
    <source>
        <dbReference type="EMBL" id="GGB34593.1"/>
    </source>
</evidence>
<dbReference type="OrthoDB" id="9803860at2"/>
<dbReference type="AlphaFoldDB" id="A0A916WW47"/>
<name>A0A916WW47_9HYPH</name>
<dbReference type="RefSeq" id="WP_150493796.1">
    <property type="nucleotide sequence ID" value="NZ_BMFA01000001.1"/>
</dbReference>
<dbReference type="EMBL" id="BMFA01000001">
    <property type="protein sequence ID" value="GGB34593.1"/>
    <property type="molecule type" value="Genomic_DNA"/>
</dbReference>